<sequence>MKVIVTGATGLVGHQVLKQCISTPNITHIYALSRKQLPDDVATNAKVTVITRRLHLVPCIPTRPGLRCRSMCIGGMVQKFPSVEACKLANVTSTHAAAKALAEQVAPKLKEGKKFRFVFCSGMMTEWDQEKRLLFLNDSRKIKGQAEKGLFDIQDTHPDCFEVYCPRPSGIHDVGAGMVERMVGKLYSGIGVDEVARAMTSIAVNGYKEKIIPSDVLKGIK</sequence>
<comment type="caution">
    <text evidence="1">The sequence shown here is derived from an EMBL/GenBank/DDBJ whole genome shotgun (WGS) entry which is preliminary data.</text>
</comment>
<dbReference type="EMBL" id="LSBJ02000006">
    <property type="protein sequence ID" value="OAQ63073.2"/>
    <property type="molecule type" value="Genomic_DNA"/>
</dbReference>
<dbReference type="InterPro" id="IPR036291">
    <property type="entry name" value="NAD(P)-bd_dom_sf"/>
</dbReference>
<dbReference type="AlphaFoldDB" id="A0A179FDD6"/>
<dbReference type="Gene3D" id="3.40.50.720">
    <property type="entry name" value="NAD(P)-binding Rossmann-like Domain"/>
    <property type="match status" value="1"/>
</dbReference>
<keyword evidence="2" id="KW-1185">Reference proteome</keyword>
<dbReference type="OrthoDB" id="3535423at2759"/>
<evidence type="ECO:0000313" key="1">
    <source>
        <dbReference type="EMBL" id="OAQ63073.2"/>
    </source>
</evidence>
<accession>A0A179FDD6</accession>
<proteinExistence type="predicted"/>
<evidence type="ECO:0000313" key="2">
    <source>
        <dbReference type="Proteomes" id="UP000078397"/>
    </source>
</evidence>
<gene>
    <name evidence="1" type="ORF">VFPPC_08983</name>
</gene>
<protein>
    <submittedName>
        <fullName evidence="1">Male sterility protein domain-containing protein</fullName>
    </submittedName>
</protein>
<name>A0A179FDD6_METCM</name>
<dbReference type="PANTHER" id="PTHR14097:SF9">
    <property type="entry name" value="EPIMERASE, PUTATIVE (AFU_ORTHOLOGUE AFUA_8G07320)-RELATED"/>
    <property type="match status" value="1"/>
</dbReference>
<reference evidence="1 2" key="1">
    <citation type="journal article" date="2016" name="PLoS Pathog.">
        <title>Biosynthesis of antibiotic leucinostatins in bio-control fungus Purpureocillium lilacinum and their inhibition on phytophthora revealed by genome mining.</title>
        <authorList>
            <person name="Wang G."/>
            <person name="Liu Z."/>
            <person name="Lin R."/>
            <person name="Li E."/>
            <person name="Mao Z."/>
            <person name="Ling J."/>
            <person name="Yang Y."/>
            <person name="Yin W.B."/>
            <person name="Xie B."/>
        </authorList>
    </citation>
    <scope>NUCLEOTIDE SEQUENCE [LARGE SCALE GENOMIC DNA]</scope>
    <source>
        <strain evidence="1">170</strain>
    </source>
</reference>
<dbReference type="RefSeq" id="XP_022284208.1">
    <property type="nucleotide sequence ID" value="XM_022428636.1"/>
</dbReference>
<dbReference type="PANTHER" id="PTHR14097">
    <property type="entry name" value="OXIDOREDUCTASE HTATIP2"/>
    <property type="match status" value="1"/>
</dbReference>
<dbReference type="GeneID" id="28851586"/>
<dbReference type="SUPFAM" id="SSF51735">
    <property type="entry name" value="NAD(P)-binding Rossmann-fold domains"/>
    <property type="match status" value="1"/>
</dbReference>
<organism evidence="1 2">
    <name type="scientific">Pochonia chlamydosporia 170</name>
    <dbReference type="NCBI Taxonomy" id="1380566"/>
    <lineage>
        <taxon>Eukaryota</taxon>
        <taxon>Fungi</taxon>
        <taxon>Dikarya</taxon>
        <taxon>Ascomycota</taxon>
        <taxon>Pezizomycotina</taxon>
        <taxon>Sordariomycetes</taxon>
        <taxon>Hypocreomycetidae</taxon>
        <taxon>Hypocreales</taxon>
        <taxon>Clavicipitaceae</taxon>
        <taxon>Pochonia</taxon>
    </lineage>
</organism>
<dbReference type="KEGG" id="pchm:VFPPC_08983"/>
<dbReference type="Proteomes" id="UP000078397">
    <property type="component" value="Unassembled WGS sequence"/>
</dbReference>
<dbReference type="STRING" id="1380566.A0A179FDD6"/>